<dbReference type="InterPro" id="IPR012280">
    <property type="entry name" value="Semialdhyde_DH_dimer_dom"/>
</dbReference>
<evidence type="ECO:0000256" key="6">
    <source>
        <dbReference type="ARBA" id="ARBA00013120"/>
    </source>
</evidence>
<dbReference type="Gene3D" id="3.40.50.720">
    <property type="entry name" value="NAD(P)-binding Rossmann-like Domain"/>
    <property type="match status" value="1"/>
</dbReference>
<accession>A0ABX0ACP9</accession>
<dbReference type="RefSeq" id="WP_162349244.1">
    <property type="nucleotide sequence ID" value="NZ_QOVG01000004.1"/>
</dbReference>
<comment type="pathway">
    <text evidence="3 15">Amino-acid biosynthesis; L-threonine biosynthesis; L-threonine from L-aspartate: step 2/5.</text>
</comment>
<comment type="caution">
    <text evidence="15">Lacks conserved residue(s) required for the propagation of feature annotation.</text>
</comment>
<dbReference type="InterPro" id="IPR012080">
    <property type="entry name" value="Asp_semialdehyde_DH"/>
</dbReference>
<dbReference type="HAMAP" id="MF_02121">
    <property type="entry name" value="ASADH"/>
    <property type="match status" value="1"/>
</dbReference>
<keyword evidence="13 15" id="KW-0486">Methionine biosynthesis</keyword>
<evidence type="ECO:0000256" key="10">
    <source>
        <dbReference type="ARBA" id="ARBA00022915"/>
    </source>
</evidence>
<feature type="binding site" evidence="15">
    <location>
        <position position="104"/>
    </location>
    <ligand>
        <name>phosphate</name>
        <dbReference type="ChEBI" id="CHEBI:43474"/>
    </ligand>
</feature>
<keyword evidence="8 15" id="KW-0791">Threonine biosynthesis</keyword>
<feature type="binding site" evidence="15">
    <location>
        <begin position="44"/>
        <end position="45"/>
    </location>
    <ligand>
        <name>NADP(+)</name>
        <dbReference type="ChEBI" id="CHEBI:58349"/>
    </ligand>
</feature>
<comment type="catalytic activity">
    <reaction evidence="14 15">
        <text>L-aspartate 4-semialdehyde + phosphate + NADP(+) = 4-phospho-L-aspartate + NADPH + H(+)</text>
        <dbReference type="Rhea" id="RHEA:24284"/>
        <dbReference type="ChEBI" id="CHEBI:15378"/>
        <dbReference type="ChEBI" id="CHEBI:43474"/>
        <dbReference type="ChEBI" id="CHEBI:57535"/>
        <dbReference type="ChEBI" id="CHEBI:57783"/>
        <dbReference type="ChEBI" id="CHEBI:58349"/>
        <dbReference type="ChEBI" id="CHEBI:537519"/>
        <dbReference type="EC" id="1.2.1.11"/>
    </reaction>
</comment>
<feature type="binding site" evidence="15">
    <location>
        <position position="321"/>
    </location>
    <ligand>
        <name>NADP(+)</name>
        <dbReference type="ChEBI" id="CHEBI:58349"/>
    </ligand>
</feature>
<dbReference type="CDD" id="cd02316">
    <property type="entry name" value="VcASADH2_like_N"/>
    <property type="match status" value="1"/>
</dbReference>
<dbReference type="NCBIfam" id="NF004224">
    <property type="entry name" value="PRK05671.1"/>
    <property type="match status" value="1"/>
</dbReference>
<dbReference type="GO" id="GO:0004073">
    <property type="term" value="F:aspartate-semialdehyde dehydrogenase activity"/>
    <property type="evidence" value="ECO:0007669"/>
    <property type="project" value="UniProtKB-EC"/>
</dbReference>
<feature type="active site" description="Acyl-thioester intermediate" evidence="15">
    <location>
        <position position="134"/>
    </location>
</feature>
<keyword evidence="9 15" id="KW-0521">NADP</keyword>
<gene>
    <name evidence="15" type="primary">asd</name>
    <name evidence="17" type="ORF">DT603_07445</name>
</gene>
<dbReference type="SUPFAM" id="SSF51735">
    <property type="entry name" value="NAD(P)-binding Rossmann-fold domains"/>
    <property type="match status" value="1"/>
</dbReference>
<feature type="domain" description="Semialdehyde dehydrogenase NAD-binding" evidence="16">
    <location>
        <begin position="9"/>
        <end position="124"/>
    </location>
</feature>
<comment type="subunit">
    <text evidence="5 15">Homodimer.</text>
</comment>
<evidence type="ECO:0000256" key="4">
    <source>
        <dbReference type="ARBA" id="ARBA00010584"/>
    </source>
</evidence>
<name>A0ABX0ACP9_9GAMM</name>
<dbReference type="Pfam" id="PF01118">
    <property type="entry name" value="Semialdhyde_dh"/>
    <property type="match status" value="1"/>
</dbReference>
<sequence>MSNQSRSFKVAVVGATGAVGEVMLSILAERKFPISELVALASERSAGADVDFGGRKVAVQDLATFDPTGVDIALFSAGGGISKEYAPKFAAAGAVVIDNSSAFRYDDDVPLVISEVNPEAAKNRPRGIIANPNCSTMQMLVALAPIHRAVGIERINVATYQSVSGGGRSALEELGKQTGQLLNFQAIDPQRFPVQIAFNLIPHIDDFQDNGYTKEEMKLVWETRKILGDDSIQVNPTAVRVPVFYGHSEAVNVETRTKISAAEVRKLLESSPGIEVVDDPVAGGYPTPVTHASGSDLVYVGRIREDFSHPRAVNLWIVSDNIRKGAALNAVQVAELVAAGG</sequence>
<protein>
    <recommendedName>
        <fullName evidence="6 15">Aspartate-semialdehyde dehydrogenase</fullName>
        <shortName evidence="15">ASA dehydrogenase</shortName>
        <shortName evidence="15">ASADH</shortName>
        <ecNumber evidence="6 15">1.2.1.11</ecNumber>
    </recommendedName>
    <alternativeName>
        <fullName evidence="15">Aspartate-beta-semialdehyde dehydrogenase</fullName>
    </alternativeName>
</protein>
<dbReference type="CDD" id="cd18131">
    <property type="entry name" value="ASADH_C_bac_euk_like"/>
    <property type="match status" value="1"/>
</dbReference>
<dbReference type="Gene3D" id="3.30.360.10">
    <property type="entry name" value="Dihydrodipicolinate Reductase, domain 2"/>
    <property type="match status" value="1"/>
</dbReference>
<evidence type="ECO:0000256" key="12">
    <source>
        <dbReference type="ARBA" id="ARBA00023154"/>
    </source>
</evidence>
<dbReference type="InterPro" id="IPR036291">
    <property type="entry name" value="NAD(P)-bd_dom_sf"/>
</dbReference>
<evidence type="ECO:0000256" key="2">
    <source>
        <dbReference type="ARBA" id="ARBA00005076"/>
    </source>
</evidence>
<comment type="caution">
    <text evidence="17">The sequence shown here is derived from an EMBL/GenBank/DDBJ whole genome shotgun (WGS) entry which is preliminary data.</text>
</comment>
<evidence type="ECO:0000256" key="7">
    <source>
        <dbReference type="ARBA" id="ARBA00022605"/>
    </source>
</evidence>
<keyword evidence="12 15" id="KW-0457">Lysine biosynthesis</keyword>
<feature type="active site" description="Proton acceptor" evidence="15">
    <location>
        <position position="247"/>
    </location>
</feature>
<evidence type="ECO:0000256" key="15">
    <source>
        <dbReference type="HAMAP-Rule" id="MF_02121"/>
    </source>
</evidence>
<feature type="binding site" evidence="15">
    <location>
        <position position="161"/>
    </location>
    <ligand>
        <name>substrate</name>
    </ligand>
</feature>
<keyword evidence="10 15" id="KW-0220">Diaminopimelate biosynthesis</keyword>
<evidence type="ECO:0000256" key="1">
    <source>
        <dbReference type="ARBA" id="ARBA00005021"/>
    </source>
</evidence>
<dbReference type="NCBIfam" id="NF011456">
    <property type="entry name" value="PRK14874.1"/>
    <property type="match status" value="1"/>
</dbReference>
<evidence type="ECO:0000256" key="14">
    <source>
        <dbReference type="ARBA" id="ARBA00047891"/>
    </source>
</evidence>
<dbReference type="NCBIfam" id="TIGR01296">
    <property type="entry name" value="asd_B"/>
    <property type="match status" value="1"/>
</dbReference>
<keyword evidence="18" id="KW-1185">Reference proteome</keyword>
<feature type="binding site" evidence="15">
    <location>
        <begin position="164"/>
        <end position="165"/>
    </location>
    <ligand>
        <name>NADP(+)</name>
        <dbReference type="ChEBI" id="CHEBI:58349"/>
    </ligand>
</feature>
<dbReference type="PANTHER" id="PTHR46278:SF2">
    <property type="entry name" value="ASPARTATE-SEMIALDEHYDE DEHYDROGENASE"/>
    <property type="match status" value="1"/>
</dbReference>
<dbReference type="EMBL" id="QOVG01000004">
    <property type="protein sequence ID" value="NDK38673.1"/>
    <property type="molecule type" value="Genomic_DNA"/>
</dbReference>
<dbReference type="PANTHER" id="PTHR46278">
    <property type="entry name" value="DEHYDROGENASE, PUTATIVE-RELATED"/>
    <property type="match status" value="1"/>
</dbReference>
<keyword evidence="11 15" id="KW-0560">Oxidoreductase</keyword>
<keyword evidence="7 15" id="KW-0028">Amino-acid biosynthesis</keyword>
<organism evidence="17 18">
    <name type="scientific">Pseudoxanthomonas gei</name>
    <dbReference type="NCBI Taxonomy" id="1383030"/>
    <lineage>
        <taxon>Bacteria</taxon>
        <taxon>Pseudomonadati</taxon>
        <taxon>Pseudomonadota</taxon>
        <taxon>Gammaproteobacteria</taxon>
        <taxon>Lysobacterales</taxon>
        <taxon>Lysobacteraceae</taxon>
        <taxon>Pseudoxanthomonas</taxon>
    </lineage>
</organism>
<evidence type="ECO:0000256" key="8">
    <source>
        <dbReference type="ARBA" id="ARBA00022697"/>
    </source>
</evidence>
<dbReference type="SUPFAM" id="SSF55347">
    <property type="entry name" value="Glyceraldehyde-3-phosphate dehydrogenase-like, C-terminal domain"/>
    <property type="match status" value="1"/>
</dbReference>
<evidence type="ECO:0000256" key="9">
    <source>
        <dbReference type="ARBA" id="ARBA00022857"/>
    </source>
</evidence>
<comment type="similarity">
    <text evidence="4 15">Belongs to the aspartate-semialdehyde dehydrogenase family.</text>
</comment>
<evidence type="ECO:0000259" key="16">
    <source>
        <dbReference type="SMART" id="SM00859"/>
    </source>
</evidence>
<proteinExistence type="inferred from homology"/>
<evidence type="ECO:0000313" key="17">
    <source>
        <dbReference type="EMBL" id="NDK38673.1"/>
    </source>
</evidence>
<comment type="pathway">
    <text evidence="1 15">Amino-acid biosynthesis; L-methionine biosynthesis via de novo pathway; L-homoserine from L-aspartate: step 2/3.</text>
</comment>
<evidence type="ECO:0000256" key="13">
    <source>
        <dbReference type="ARBA" id="ARBA00023167"/>
    </source>
</evidence>
<dbReference type="InterPro" id="IPR000534">
    <property type="entry name" value="Semialdehyde_DH_NAD-bd"/>
</dbReference>
<dbReference type="Proteomes" id="UP001429354">
    <property type="component" value="Unassembled WGS sequence"/>
</dbReference>
<evidence type="ECO:0000313" key="18">
    <source>
        <dbReference type="Proteomes" id="UP001429354"/>
    </source>
</evidence>
<comment type="function">
    <text evidence="15">Catalyzes the NADPH-dependent formation of L-aspartate-semialdehyde (L-ASA) by the reductive dephosphorylation of L-aspartyl-4-phosphate.</text>
</comment>
<dbReference type="PIRSF" id="PIRSF000148">
    <property type="entry name" value="ASA_dh"/>
    <property type="match status" value="1"/>
</dbReference>
<evidence type="ECO:0000256" key="5">
    <source>
        <dbReference type="ARBA" id="ARBA00011738"/>
    </source>
</evidence>
<dbReference type="InterPro" id="IPR005986">
    <property type="entry name" value="Asp_semialdehyde_DH_beta"/>
</dbReference>
<feature type="binding site" evidence="15">
    <location>
        <begin position="16"/>
        <end position="19"/>
    </location>
    <ligand>
        <name>NADP(+)</name>
        <dbReference type="ChEBI" id="CHEBI:58349"/>
    </ligand>
</feature>
<dbReference type="SMART" id="SM00859">
    <property type="entry name" value="Semialdhyde_dh"/>
    <property type="match status" value="1"/>
</dbReference>
<comment type="pathway">
    <text evidence="2 15">Amino-acid biosynthesis; L-lysine biosynthesis via DAP pathway; (S)-tetrahydrodipicolinate from L-aspartate: step 2/4.</text>
</comment>
<reference evidence="17 18" key="1">
    <citation type="submission" date="2018-07" db="EMBL/GenBank/DDBJ databases">
        <title>Whole genome Sequencing of Pseudoxanthomonas gei KCTC 32298 (T).</title>
        <authorList>
            <person name="Kumar S."/>
            <person name="Bansal K."/>
            <person name="Kaur A."/>
            <person name="Patil P."/>
            <person name="Sharma S."/>
            <person name="Patil P.B."/>
        </authorList>
    </citation>
    <scope>NUCLEOTIDE SEQUENCE [LARGE SCALE GENOMIC DNA]</scope>
    <source>
        <strain evidence="17 18">KCTC 32298</strain>
    </source>
</reference>
<dbReference type="Pfam" id="PF02774">
    <property type="entry name" value="Semialdhyde_dhC"/>
    <property type="match status" value="1"/>
</dbReference>
<evidence type="ECO:0000256" key="11">
    <source>
        <dbReference type="ARBA" id="ARBA00023002"/>
    </source>
</evidence>
<feature type="binding site" evidence="15">
    <location>
        <position position="240"/>
    </location>
    <ligand>
        <name>substrate</name>
    </ligand>
</feature>
<dbReference type="EC" id="1.2.1.11" evidence="6 15"/>
<dbReference type="NCBIfam" id="NF005957">
    <property type="entry name" value="PRK08040.1"/>
    <property type="match status" value="1"/>
</dbReference>
<evidence type="ECO:0000256" key="3">
    <source>
        <dbReference type="ARBA" id="ARBA00005097"/>
    </source>
</evidence>